<dbReference type="RefSeq" id="WP_083966471.1">
    <property type="nucleotide sequence ID" value="NZ_CP011312.1"/>
</dbReference>
<dbReference type="GO" id="GO:0005975">
    <property type="term" value="P:carbohydrate metabolic process"/>
    <property type="evidence" value="ECO:0007669"/>
    <property type="project" value="InterPro"/>
</dbReference>
<evidence type="ECO:0000256" key="5">
    <source>
        <dbReference type="ARBA" id="ARBA00023295"/>
    </source>
</evidence>
<dbReference type="SUPFAM" id="SSF51445">
    <property type="entry name" value="(Trans)glycosidases"/>
    <property type="match status" value="1"/>
</dbReference>
<dbReference type="Proteomes" id="UP000271380">
    <property type="component" value="Chromosome"/>
</dbReference>
<feature type="compositionally biased region" description="Low complexity" evidence="6">
    <location>
        <begin position="58"/>
        <end position="73"/>
    </location>
</feature>
<keyword evidence="7" id="KW-0732">Signal</keyword>
<dbReference type="InterPro" id="IPR036962">
    <property type="entry name" value="Glyco_hydro_3_N_sf"/>
</dbReference>
<evidence type="ECO:0000313" key="10">
    <source>
        <dbReference type="EMBL" id="VEH05983.1"/>
    </source>
</evidence>
<dbReference type="PANTHER" id="PTHR30480:SF13">
    <property type="entry name" value="BETA-HEXOSAMINIDASE"/>
    <property type="match status" value="1"/>
</dbReference>
<protein>
    <recommendedName>
        <fullName evidence="3">beta-N-acetylhexosaminidase</fullName>
        <ecNumber evidence="3">3.2.1.52</ecNumber>
    </recommendedName>
</protein>
<dbReference type="Gene3D" id="3.20.20.300">
    <property type="entry name" value="Glycoside hydrolase, family 3, N-terminal domain"/>
    <property type="match status" value="1"/>
</dbReference>
<evidence type="ECO:0000256" key="7">
    <source>
        <dbReference type="SAM" id="SignalP"/>
    </source>
</evidence>
<evidence type="ECO:0000256" key="3">
    <source>
        <dbReference type="ARBA" id="ARBA00012663"/>
    </source>
</evidence>
<evidence type="ECO:0000256" key="4">
    <source>
        <dbReference type="ARBA" id="ARBA00022801"/>
    </source>
</evidence>
<evidence type="ECO:0000256" key="2">
    <source>
        <dbReference type="ARBA" id="ARBA00005336"/>
    </source>
</evidence>
<evidence type="ECO:0000313" key="12">
    <source>
        <dbReference type="Proteomes" id="UP000271380"/>
    </source>
</evidence>
<dbReference type="KEGG" id="cku:UL82_09815"/>
<keyword evidence="4 9" id="KW-0378">Hydrolase</keyword>
<comment type="catalytic activity">
    <reaction evidence="1">
        <text>Hydrolysis of terminal non-reducing N-acetyl-D-hexosamine residues in N-acetyl-beta-D-hexosaminides.</text>
        <dbReference type="EC" id="3.2.1.52"/>
    </reaction>
</comment>
<dbReference type="GO" id="GO:0004563">
    <property type="term" value="F:beta-N-acetylhexosaminidase activity"/>
    <property type="evidence" value="ECO:0007669"/>
    <property type="project" value="UniProtKB-EC"/>
</dbReference>
<dbReference type="GO" id="GO:0009254">
    <property type="term" value="P:peptidoglycan turnover"/>
    <property type="evidence" value="ECO:0007669"/>
    <property type="project" value="TreeGrafter"/>
</dbReference>
<proteinExistence type="inferred from homology"/>
<reference evidence="9 11" key="1">
    <citation type="journal article" date="2015" name="Genome Announc.">
        <title>Complete Genome Sequence of Corynebacterium kutscheri DSM 20755, a Corynebacterial Type Strain with Remarkably Low G+C Content of Chromosomal DNA.</title>
        <authorList>
            <person name="Ruckert C."/>
            <person name="Albersmeier A."/>
            <person name="Winkler A."/>
            <person name="Tauch A."/>
        </authorList>
    </citation>
    <scope>NUCLEOTIDE SEQUENCE [LARGE SCALE GENOMIC DNA]</scope>
    <source>
        <strain evidence="9 11">DSM 20755</strain>
    </source>
</reference>
<dbReference type="EMBL" id="LR134377">
    <property type="protein sequence ID" value="VEH05983.1"/>
    <property type="molecule type" value="Genomic_DNA"/>
</dbReference>
<evidence type="ECO:0000256" key="1">
    <source>
        <dbReference type="ARBA" id="ARBA00001231"/>
    </source>
</evidence>
<dbReference type="InterPro" id="IPR050226">
    <property type="entry name" value="NagZ_Beta-hexosaminidase"/>
</dbReference>
<evidence type="ECO:0000313" key="11">
    <source>
        <dbReference type="Proteomes" id="UP000033457"/>
    </source>
</evidence>
<feature type="domain" description="Glycoside hydrolase family 3 N-terminal" evidence="8">
    <location>
        <begin position="95"/>
        <end position="404"/>
    </location>
</feature>
<dbReference type="Proteomes" id="UP000033457">
    <property type="component" value="Chromosome"/>
</dbReference>
<feature type="signal peptide" evidence="7">
    <location>
        <begin position="1"/>
        <end position="33"/>
    </location>
</feature>
<dbReference type="InterPro" id="IPR017853">
    <property type="entry name" value="GH"/>
</dbReference>
<reference evidence="10 12" key="2">
    <citation type="submission" date="2018-12" db="EMBL/GenBank/DDBJ databases">
        <authorList>
            <consortium name="Pathogen Informatics"/>
        </authorList>
    </citation>
    <scope>NUCLEOTIDE SEQUENCE [LARGE SCALE GENOMIC DNA]</scope>
    <source>
        <strain evidence="10 12">NCTC949</strain>
    </source>
</reference>
<accession>A0A0F6R1V9</accession>
<organism evidence="9 11">
    <name type="scientific">Corynebacterium kutscheri</name>
    <dbReference type="NCBI Taxonomy" id="35755"/>
    <lineage>
        <taxon>Bacteria</taxon>
        <taxon>Bacillati</taxon>
        <taxon>Actinomycetota</taxon>
        <taxon>Actinomycetes</taxon>
        <taxon>Mycobacteriales</taxon>
        <taxon>Corynebacteriaceae</taxon>
        <taxon>Corynebacterium</taxon>
    </lineage>
</organism>
<evidence type="ECO:0000256" key="6">
    <source>
        <dbReference type="SAM" id="MobiDB-lite"/>
    </source>
</evidence>
<gene>
    <name evidence="9" type="primary">nagA</name>
    <name evidence="10" type="synonym">nagA_1</name>
    <name evidence="10" type="ORF">NCTC949_00890</name>
    <name evidence="9" type="ORF">UL82_09815</name>
</gene>
<dbReference type="AlphaFoldDB" id="A0A0F6R1V9"/>
<comment type="similarity">
    <text evidence="2">Belongs to the glycosyl hydrolase 3 family.</text>
</comment>
<dbReference type="EMBL" id="CP011312">
    <property type="protein sequence ID" value="AKE42100.1"/>
    <property type="molecule type" value="Genomic_DNA"/>
</dbReference>
<dbReference type="PANTHER" id="PTHR30480">
    <property type="entry name" value="BETA-HEXOSAMINIDASE-RELATED"/>
    <property type="match status" value="1"/>
</dbReference>
<dbReference type="InterPro" id="IPR001764">
    <property type="entry name" value="Glyco_hydro_3_N"/>
</dbReference>
<dbReference type="Pfam" id="PF00933">
    <property type="entry name" value="Glyco_hydro_3"/>
    <property type="match status" value="1"/>
</dbReference>
<keyword evidence="5 9" id="KW-0326">Glycosidase</keyword>
<feature type="chain" id="PRO_5043119959" description="beta-N-acetylhexosaminidase" evidence="7">
    <location>
        <begin position="34"/>
        <end position="410"/>
    </location>
</feature>
<dbReference type="OrthoDB" id="9805821at2"/>
<sequence length="410" mass="42779">MFSSFSTLGKGISTVTGTAISIALFVALCTACAVNPDSDTKTDNKAEHNLASEVLDNTSATSTSPTGSSAPTALPQAARIAPILQPVGDLRLAAANLMMVGVRDYDDALWALQQGVGGIFLSSTTNPELLTTPGRDIAALRAAIGRDFDVSIDFEGGRVLRFADILGYYPAPGQMAATMSVEQVRALAQNMGSSLAARGITVDFAPVVDLDGAGLEVVGDRAFSADPYRAADYAVAFAQGLIDANVTPVFKHFPGHGRASGDTHLGQAITPPLAELQQHDLLVYHRLAEFNNAAVMVGHLVVPDLGELPASINPAVYSVLRSGQVTGGVPFSGVVYTDDLSGMKAMSDRMSLPEAVSASLIAGADRALWISTVGLSEAIDAVVRDVESGVYPYRQFAQSVHRVRAATATS</sequence>
<keyword evidence="11" id="KW-1185">Reference proteome</keyword>
<dbReference type="HOGENOM" id="CLU_008392_0_4_11"/>
<dbReference type="EC" id="3.2.1.52" evidence="3"/>
<evidence type="ECO:0000313" key="9">
    <source>
        <dbReference type="EMBL" id="AKE42100.1"/>
    </source>
</evidence>
<name>A0A0F6R1V9_9CORY</name>
<evidence type="ECO:0000259" key="8">
    <source>
        <dbReference type="Pfam" id="PF00933"/>
    </source>
</evidence>
<feature type="region of interest" description="Disordered" evidence="6">
    <location>
        <begin position="52"/>
        <end position="73"/>
    </location>
</feature>
<dbReference type="STRING" id="35755.UL82_09815"/>